<evidence type="ECO:0000256" key="1">
    <source>
        <dbReference type="SAM" id="MobiDB-lite"/>
    </source>
</evidence>
<gene>
    <name evidence="2" type="ORF">TRFO_41940</name>
</gene>
<organism evidence="2 3">
    <name type="scientific">Tritrichomonas foetus</name>
    <dbReference type="NCBI Taxonomy" id="1144522"/>
    <lineage>
        <taxon>Eukaryota</taxon>
        <taxon>Metamonada</taxon>
        <taxon>Parabasalia</taxon>
        <taxon>Tritrichomonadida</taxon>
        <taxon>Tritrichomonadidae</taxon>
        <taxon>Tritrichomonas</taxon>
    </lineage>
</organism>
<keyword evidence="3" id="KW-1185">Reference proteome</keyword>
<feature type="compositionally biased region" description="Basic and acidic residues" evidence="1">
    <location>
        <begin position="110"/>
        <end position="133"/>
    </location>
</feature>
<feature type="compositionally biased region" description="Basic and acidic residues" evidence="1">
    <location>
        <begin position="215"/>
        <end position="251"/>
    </location>
</feature>
<feature type="compositionally biased region" description="Acidic residues" evidence="1">
    <location>
        <begin position="525"/>
        <end position="537"/>
    </location>
</feature>
<dbReference type="Proteomes" id="UP000179807">
    <property type="component" value="Unassembled WGS sequence"/>
</dbReference>
<feature type="compositionally biased region" description="Acidic residues" evidence="1">
    <location>
        <begin position="464"/>
        <end position="481"/>
    </location>
</feature>
<comment type="caution">
    <text evidence="2">The sequence shown here is derived from an EMBL/GenBank/DDBJ whole genome shotgun (WGS) entry which is preliminary data.</text>
</comment>
<feature type="compositionally biased region" description="Basic and acidic residues" evidence="1">
    <location>
        <begin position="607"/>
        <end position="629"/>
    </location>
</feature>
<feature type="compositionally biased region" description="Low complexity" evidence="1">
    <location>
        <begin position="284"/>
        <end position="313"/>
    </location>
</feature>
<dbReference type="RefSeq" id="XP_068369376.1">
    <property type="nucleotide sequence ID" value="XM_068514051.1"/>
</dbReference>
<feature type="compositionally biased region" description="Acidic residues" evidence="1">
    <location>
        <begin position="74"/>
        <end position="101"/>
    </location>
</feature>
<sequence length="690" mass="78135">MNKYKHLKDELKNRILDFTTSAEYFVDIETAKAHLPKPVSITRETTQATQQAGNAGNNQQAKQKAKVNKIAHDGDDDDGFWSDDDVPQVNEDILDPSDDEQMFAPNPNVKKREIRSEKTTRNIQKEKTEEKQKQKSKQQTKQLPKIAGNVDDSFFSDDEEKEPKIPANLRIPSESDDDDGAPLRPNPLVAAKPVPAKVIKQAKIKPLVKKPTPQKADEKPKEEETQKIDEHKEEKIEKKVELPTLVQKEENGFFDDDDDDDENENDVVKESEENESDDDETTLKPNPLVAAKPVPAKVVKTIPPKVVSTNQKNNEQEENAKECEKHEPQIELPTVTEKEDDGFFDDDDDDENEETNLNNEDEEEEVRPNPHVVSQPKLQQKPVPETKPEVEETKPHIPLPTVEIQEEGNDGFFDDNDDENGNDNDQQELNNDDDDNDEISLKPNILVAKPEPKQTQINIPSVVEEAENDAFFDDDDNDEAENNIAENENTRNETDQQDEDETTPKSNQLISPKPEISLPIATDEKVDDDFFNDDDEPSPINIRNNNTKEDDSDDVVLAKPNPLVASGIKSNLQQSIMKSEQEIHHQDEIDDFFANDDQEPEAQPQNSHDDYGQIESHDDYGQIESHDDYGELDDQNQNESHGKRKKIVKAKPSQKRLKKGRKKKNASQSLDSVQGPEPTPSPSVGDYDSI</sequence>
<evidence type="ECO:0000313" key="3">
    <source>
        <dbReference type="Proteomes" id="UP000179807"/>
    </source>
</evidence>
<feature type="compositionally biased region" description="Low complexity" evidence="1">
    <location>
        <begin position="45"/>
        <end position="62"/>
    </location>
</feature>
<protein>
    <submittedName>
        <fullName evidence="2">Uncharacterized protein</fullName>
    </submittedName>
</protein>
<feature type="compositionally biased region" description="Basic and acidic residues" evidence="1">
    <location>
        <begin position="314"/>
        <end position="329"/>
    </location>
</feature>
<feature type="compositionally biased region" description="Basic and acidic residues" evidence="1">
    <location>
        <begin position="384"/>
        <end position="395"/>
    </location>
</feature>
<name>A0A1J4KZF1_9EUKA</name>
<feature type="compositionally biased region" description="Acidic residues" evidence="1">
    <location>
        <begin position="404"/>
        <end position="438"/>
    </location>
</feature>
<feature type="compositionally biased region" description="Acidic residues" evidence="1">
    <location>
        <begin position="252"/>
        <end position="265"/>
    </location>
</feature>
<dbReference type="EMBL" id="MLAK01000129">
    <property type="protein sequence ID" value="OHT16240.1"/>
    <property type="molecule type" value="Genomic_DNA"/>
</dbReference>
<proteinExistence type="predicted"/>
<feature type="region of interest" description="Disordered" evidence="1">
    <location>
        <begin position="576"/>
        <end position="690"/>
    </location>
</feature>
<reference evidence="2" key="1">
    <citation type="submission" date="2016-10" db="EMBL/GenBank/DDBJ databases">
        <authorList>
            <person name="Benchimol M."/>
            <person name="Almeida L.G."/>
            <person name="Vasconcelos A.T."/>
            <person name="Perreira-Neves A."/>
            <person name="Rosa I.A."/>
            <person name="Tasca T."/>
            <person name="Bogo M.R."/>
            <person name="de Souza W."/>
        </authorList>
    </citation>
    <scope>NUCLEOTIDE SEQUENCE [LARGE SCALE GENOMIC DNA]</scope>
    <source>
        <strain evidence="2">K</strain>
    </source>
</reference>
<feature type="compositionally biased region" description="Basic residues" evidence="1">
    <location>
        <begin position="642"/>
        <end position="665"/>
    </location>
</feature>
<evidence type="ECO:0000313" key="2">
    <source>
        <dbReference type="EMBL" id="OHT16240.1"/>
    </source>
</evidence>
<feature type="compositionally biased region" description="Acidic residues" evidence="1">
    <location>
        <begin position="338"/>
        <end position="365"/>
    </location>
</feature>
<dbReference type="AlphaFoldDB" id="A0A1J4KZF1"/>
<dbReference type="GeneID" id="94848755"/>
<dbReference type="VEuPathDB" id="TrichDB:TRFO_41940"/>
<accession>A0A1J4KZF1</accession>
<feature type="compositionally biased region" description="Acidic residues" evidence="1">
    <location>
        <begin position="588"/>
        <end position="600"/>
    </location>
</feature>
<feature type="region of interest" description="Disordered" evidence="1">
    <location>
        <begin position="45"/>
        <end position="555"/>
    </location>
</feature>